<comment type="caution">
    <text evidence="1">The sequence shown here is derived from an EMBL/GenBank/DDBJ whole genome shotgun (WGS) entry which is preliminary data.</text>
</comment>
<gene>
    <name evidence="1" type="ORF">UK23_45735</name>
</gene>
<evidence type="ECO:0008006" key="3">
    <source>
        <dbReference type="Google" id="ProtNLM"/>
    </source>
</evidence>
<dbReference type="PANTHER" id="PTHR37285">
    <property type="entry name" value="SPORE WALL MATURATION PROTEIN DIT1"/>
    <property type="match status" value="1"/>
</dbReference>
<dbReference type="AlphaFoldDB" id="A0A0F0GB38"/>
<proteinExistence type="predicted"/>
<name>A0A0F0GB38_LENAE</name>
<organism evidence="1 2">
    <name type="scientific">Lentzea aerocolonigenes</name>
    <name type="common">Lechevalieria aerocolonigenes</name>
    <name type="synonym">Saccharothrix aerocolonigenes</name>
    <dbReference type="NCBI Taxonomy" id="68170"/>
    <lineage>
        <taxon>Bacteria</taxon>
        <taxon>Bacillati</taxon>
        <taxon>Actinomycetota</taxon>
        <taxon>Actinomycetes</taxon>
        <taxon>Pseudonocardiales</taxon>
        <taxon>Pseudonocardiaceae</taxon>
        <taxon>Lentzea</taxon>
    </lineage>
</organism>
<evidence type="ECO:0000313" key="2">
    <source>
        <dbReference type="Proteomes" id="UP000033393"/>
    </source>
</evidence>
<keyword evidence="2" id="KW-1185">Reference proteome</keyword>
<dbReference type="eggNOG" id="COG3207">
    <property type="taxonomic scope" value="Bacteria"/>
</dbReference>
<dbReference type="EMBL" id="JYJG01000531">
    <property type="protein sequence ID" value="KJK33507.1"/>
    <property type="molecule type" value="Genomic_DNA"/>
</dbReference>
<dbReference type="PANTHER" id="PTHR37285:SF5">
    <property type="entry name" value="SPORE WALL MATURATION PROTEIN DIT1"/>
    <property type="match status" value="1"/>
</dbReference>
<protein>
    <recommendedName>
        <fullName evidence="3">Pyoverdine/dityrosine biosynthesis protein</fullName>
    </recommendedName>
</protein>
<accession>A0A0F0GB38</accession>
<dbReference type="Pfam" id="PF05141">
    <property type="entry name" value="DIT1_PvcA"/>
    <property type="match status" value="1"/>
</dbReference>
<sequence>MKAMTQTLNALNAEQRRSQISGGHRLISQVRSKPFQLYRQREFASKSVAIDAKYWVDEVMPALAHAVSRAAAARVDAALGRARKQAKEYGVAKPGAAELVAEALFDGKWFKARKEHFGRAELRDQVLGMISAGLPVELVLPLFSRKPFSPVKNRGRAPDTAEIHSLARCAALAHTLNALSPTGAVFRVLADGRKYNRACRTPDNVVLDYQDSLRMWVRELGAESVLEICDYEDWVRSGIASAHWDQRASRYAEWVVDLERDYTPFFDETDPVPSLDEMTAASDVGSQLAFTFWSIATSTCYSRFHEDVSAGPDQMMDAYGHYITSLRRPLGEVAPRADIGFEVDHGELRREAFSAACRYVAISLADRDLNVLRTVTPDAVKLTIHGKPGELHFVTATSRDANMTAQHCTGGYDFENGEAKPTFRYLIEREAAGEVPVLVSGARHRVAADDRYRALARLEEGLQPIAYVTSTGPVLGDSLHHLLERADV</sequence>
<dbReference type="PATRIC" id="fig|68170.10.peg.2572"/>
<reference evidence="1 2" key="1">
    <citation type="submission" date="2015-02" db="EMBL/GenBank/DDBJ databases">
        <authorList>
            <person name="Ju K.-S."/>
            <person name="Doroghazi J.R."/>
            <person name="Metcalf W."/>
        </authorList>
    </citation>
    <scope>NUCLEOTIDE SEQUENCE [LARGE SCALE GENOMIC DNA]</scope>
    <source>
        <strain evidence="1 2">NRRL B-16140</strain>
    </source>
</reference>
<dbReference type="InterPro" id="IPR007817">
    <property type="entry name" value="Isocyanide_synthase_DIT1"/>
</dbReference>
<dbReference type="Proteomes" id="UP000033393">
    <property type="component" value="Unassembled WGS sequence"/>
</dbReference>
<evidence type="ECO:0000313" key="1">
    <source>
        <dbReference type="EMBL" id="KJK33507.1"/>
    </source>
</evidence>